<evidence type="ECO:0000313" key="4">
    <source>
        <dbReference type="EMBL" id="QPB82366.1"/>
    </source>
</evidence>
<dbReference type="SMART" id="SM00342">
    <property type="entry name" value="HTH_ARAC"/>
    <property type="match status" value="1"/>
</dbReference>
<dbReference type="Proteomes" id="UP000305729">
    <property type="component" value="Chromosome 1"/>
</dbReference>
<dbReference type="InterPro" id="IPR046532">
    <property type="entry name" value="DUF6597"/>
</dbReference>
<dbReference type="GO" id="GO:0043565">
    <property type="term" value="F:sequence-specific DNA binding"/>
    <property type="evidence" value="ECO:0007669"/>
    <property type="project" value="InterPro"/>
</dbReference>
<gene>
    <name evidence="4" type="ORF">CWC22_004945</name>
</gene>
<organism evidence="4 5">
    <name type="scientific">Pseudoalteromonas rubra</name>
    <dbReference type="NCBI Taxonomy" id="43658"/>
    <lineage>
        <taxon>Bacteria</taxon>
        <taxon>Pseudomonadati</taxon>
        <taxon>Pseudomonadota</taxon>
        <taxon>Gammaproteobacteria</taxon>
        <taxon>Alteromonadales</taxon>
        <taxon>Pseudoalteromonadaceae</taxon>
        <taxon>Pseudoalteromonas</taxon>
    </lineage>
</organism>
<keyword evidence="2" id="KW-0238">DNA-binding</keyword>
<sequence length="290" mass="32977">MMDQSDYKECLPPGWLSPFLEPFWVRRVSGSVSFFPQGVFELLFHSMPLTYSSASHEPKTVPAGGSLVGQQLSAYEISSMQPQWVLGVRLKPFAYFQPHQLAASEVKNTLESMQYIFAANRELESLLLSLNTWPAQLLEGQFQSALTKLMPWLKRLFYNHDFVLPELLRAKTNTILDARGNIQVADICQQFEISKVTLRNHFVSKIGMSPKELCKVWRMNSFLLNASHYPGDLTSSALLSGYFDQAHLNREFKAVIGQTPKAYLTAQSGYDKHQSSQVVYSRFIGDYDPF</sequence>
<dbReference type="AlphaFoldDB" id="A0A5S3UTI3"/>
<protein>
    <submittedName>
        <fullName evidence="4">Helix-turn-helix domain-containing protein</fullName>
    </submittedName>
</protein>
<dbReference type="PANTHER" id="PTHR46796">
    <property type="entry name" value="HTH-TYPE TRANSCRIPTIONAL ACTIVATOR RHAS-RELATED"/>
    <property type="match status" value="1"/>
</dbReference>
<name>A0A5S3UTI3_9GAMM</name>
<accession>A0A5S3UTI3</accession>
<dbReference type="Pfam" id="PF12833">
    <property type="entry name" value="HTH_18"/>
    <property type="match status" value="1"/>
</dbReference>
<dbReference type="RefSeq" id="WP_138538932.1">
    <property type="nucleotide sequence ID" value="NZ_CP045429.1"/>
</dbReference>
<evidence type="ECO:0000256" key="1">
    <source>
        <dbReference type="ARBA" id="ARBA00023015"/>
    </source>
</evidence>
<dbReference type="Gene3D" id="1.10.10.60">
    <property type="entry name" value="Homeodomain-like"/>
    <property type="match status" value="1"/>
</dbReference>
<reference evidence="4 5" key="1">
    <citation type="submission" date="2019-10" db="EMBL/GenBank/DDBJ databases">
        <title>Pseudoalteromonas rubra S4059.</title>
        <authorList>
            <person name="Paulsen S."/>
            <person name="Wang X."/>
        </authorList>
    </citation>
    <scope>NUCLEOTIDE SEQUENCE [LARGE SCALE GENOMIC DNA]</scope>
    <source>
        <strain evidence="4 5">S4059</strain>
    </source>
</reference>
<keyword evidence="1" id="KW-0805">Transcription regulation</keyword>
<keyword evidence="3" id="KW-0804">Transcription</keyword>
<evidence type="ECO:0000256" key="3">
    <source>
        <dbReference type="ARBA" id="ARBA00023163"/>
    </source>
</evidence>
<dbReference type="Pfam" id="PF20240">
    <property type="entry name" value="DUF6597"/>
    <property type="match status" value="1"/>
</dbReference>
<evidence type="ECO:0000313" key="5">
    <source>
        <dbReference type="Proteomes" id="UP000305729"/>
    </source>
</evidence>
<dbReference type="PROSITE" id="PS01124">
    <property type="entry name" value="HTH_ARAC_FAMILY_2"/>
    <property type="match status" value="1"/>
</dbReference>
<evidence type="ECO:0000256" key="2">
    <source>
        <dbReference type="ARBA" id="ARBA00023125"/>
    </source>
</evidence>
<proteinExistence type="predicted"/>
<dbReference type="InterPro" id="IPR018060">
    <property type="entry name" value="HTH_AraC"/>
</dbReference>
<dbReference type="EMBL" id="CP045429">
    <property type="protein sequence ID" value="QPB82366.1"/>
    <property type="molecule type" value="Genomic_DNA"/>
</dbReference>
<dbReference type="GO" id="GO:0003700">
    <property type="term" value="F:DNA-binding transcription factor activity"/>
    <property type="evidence" value="ECO:0007669"/>
    <property type="project" value="InterPro"/>
</dbReference>
<dbReference type="InterPro" id="IPR050204">
    <property type="entry name" value="AraC_XylS_family_regulators"/>
</dbReference>
<dbReference type="STRING" id="43658.AT705_17135"/>